<keyword evidence="5 11" id="KW-0812">Transmembrane</keyword>
<evidence type="ECO:0000256" key="7">
    <source>
        <dbReference type="ARBA" id="ARBA00022833"/>
    </source>
</evidence>
<dbReference type="SUPFAM" id="SSF50156">
    <property type="entry name" value="PDZ domain-like"/>
    <property type="match status" value="2"/>
</dbReference>
<dbReference type="PANTHER" id="PTHR42837:SF2">
    <property type="entry name" value="MEMBRANE METALLOPROTEASE ARASP2, CHLOROPLASTIC-RELATED"/>
    <property type="match status" value="1"/>
</dbReference>
<name>A0A7W6M771_9RHOB</name>
<dbReference type="NCBIfam" id="TIGR00054">
    <property type="entry name" value="RIP metalloprotease RseP"/>
    <property type="match status" value="1"/>
</dbReference>
<dbReference type="AlphaFoldDB" id="A0A7W6M771"/>
<evidence type="ECO:0000256" key="2">
    <source>
        <dbReference type="ARBA" id="ARBA00004141"/>
    </source>
</evidence>
<feature type="transmembrane region" description="Helical" evidence="11">
    <location>
        <begin position="12"/>
        <end position="30"/>
    </location>
</feature>
<comment type="cofactor">
    <cofactor evidence="1 11">
        <name>Zn(2+)</name>
        <dbReference type="ChEBI" id="CHEBI:29105"/>
    </cofactor>
</comment>
<evidence type="ECO:0000256" key="10">
    <source>
        <dbReference type="ARBA" id="ARBA00023136"/>
    </source>
</evidence>
<evidence type="ECO:0000313" key="13">
    <source>
        <dbReference type="EMBL" id="MBB4173669.1"/>
    </source>
</evidence>
<dbReference type="Proteomes" id="UP000565745">
    <property type="component" value="Unassembled WGS sequence"/>
</dbReference>
<dbReference type="PANTHER" id="PTHR42837">
    <property type="entry name" value="REGULATOR OF SIGMA-E PROTEASE RSEP"/>
    <property type="match status" value="1"/>
</dbReference>
<dbReference type="InterPro" id="IPR001478">
    <property type="entry name" value="PDZ"/>
</dbReference>
<evidence type="ECO:0000256" key="6">
    <source>
        <dbReference type="ARBA" id="ARBA00022801"/>
    </source>
</evidence>
<keyword evidence="10 11" id="KW-0472">Membrane</keyword>
<dbReference type="OrthoDB" id="9782003at2"/>
<keyword evidence="11" id="KW-0479">Metal-binding</keyword>
<evidence type="ECO:0000256" key="4">
    <source>
        <dbReference type="ARBA" id="ARBA00022670"/>
    </source>
</evidence>
<feature type="transmembrane region" description="Helical" evidence="11">
    <location>
        <begin position="421"/>
        <end position="442"/>
    </location>
</feature>
<evidence type="ECO:0000259" key="12">
    <source>
        <dbReference type="SMART" id="SM00228"/>
    </source>
</evidence>
<accession>A0A7W6M771</accession>
<dbReference type="GO" id="GO:0016020">
    <property type="term" value="C:membrane"/>
    <property type="evidence" value="ECO:0007669"/>
    <property type="project" value="UniProtKB-SubCell"/>
</dbReference>
<dbReference type="InterPro" id="IPR041489">
    <property type="entry name" value="PDZ_6"/>
</dbReference>
<comment type="caution">
    <text evidence="13">The sequence shown here is derived from an EMBL/GenBank/DDBJ whole genome shotgun (WGS) entry which is preliminary data.</text>
</comment>
<comment type="subcellular location">
    <subcellularLocation>
        <location evidence="2">Membrane</location>
        <topology evidence="2">Multi-pass membrane protein</topology>
    </subcellularLocation>
</comment>
<protein>
    <recommendedName>
        <fullName evidence="11">Zinc metalloprotease</fullName>
        <ecNumber evidence="11">3.4.24.-</ecNumber>
    </recommendedName>
</protein>
<dbReference type="SMART" id="SM00228">
    <property type="entry name" value="PDZ"/>
    <property type="match status" value="1"/>
</dbReference>
<keyword evidence="7 11" id="KW-0862">Zinc</keyword>
<feature type="domain" description="PDZ" evidence="12">
    <location>
        <begin position="207"/>
        <end position="277"/>
    </location>
</feature>
<dbReference type="Pfam" id="PF17820">
    <property type="entry name" value="PDZ_6"/>
    <property type="match status" value="1"/>
</dbReference>
<evidence type="ECO:0000256" key="8">
    <source>
        <dbReference type="ARBA" id="ARBA00022989"/>
    </source>
</evidence>
<keyword evidence="14" id="KW-1185">Reference proteome</keyword>
<dbReference type="CDD" id="cd06163">
    <property type="entry name" value="S2P-M50_PDZ_RseP-like"/>
    <property type="match status" value="1"/>
</dbReference>
<dbReference type="CDD" id="cd23081">
    <property type="entry name" value="cpPDZ_EcRseP-like"/>
    <property type="match status" value="1"/>
</dbReference>
<dbReference type="Gene3D" id="2.30.42.10">
    <property type="match status" value="1"/>
</dbReference>
<dbReference type="GO" id="GO:0006508">
    <property type="term" value="P:proteolysis"/>
    <property type="evidence" value="ECO:0007669"/>
    <property type="project" value="UniProtKB-KW"/>
</dbReference>
<dbReference type="GO" id="GO:0046872">
    <property type="term" value="F:metal ion binding"/>
    <property type="evidence" value="ECO:0007669"/>
    <property type="project" value="UniProtKB-KW"/>
</dbReference>
<keyword evidence="9 11" id="KW-0482">Metalloprotease</keyword>
<evidence type="ECO:0000256" key="3">
    <source>
        <dbReference type="ARBA" id="ARBA00007931"/>
    </source>
</evidence>
<evidence type="ECO:0000256" key="11">
    <source>
        <dbReference type="RuleBase" id="RU362031"/>
    </source>
</evidence>
<feature type="transmembrane region" description="Helical" evidence="11">
    <location>
        <begin position="377"/>
        <end position="400"/>
    </location>
</feature>
<sequence>MDIVGLLPQFGGLIWTLVAFVVALSVIVAIHEYGHYIVGRWCGIKADVFSLGFGPVLWSGTDKRGTIWQIAALPFGGYVKFAGDANAASGKDEAAMAAVADDPKAARHTMHGAPLWARALTVAAGPAFNFAMSILIFFAVAFSTGVARDPLTVGEVRALPQGAGELMAGDEIVAVEGTAIPDSDPAYSTFVQSLPKEPILTYDVRREGREISVQGPYLLPPLVLQVVPQSAAISAGLRPGDVITGIEGEDVYAFSQLKDAVESSEGAPLALTVWREGETLNFQMTPKSVDEPQADGSFKRALRIGISGGMAFEAATDTPGVGEALVGGVENTWRIITGSINGLREMIVGNISTCNLSGPVGIAQASGAMASQGATSFIYFIAVLSTAVGLLNLFPVPALDGGHLTFYAYEAVTGKPPSDKALRVLMTIGLALVLSLMVFALGNDLFCP</sequence>
<feature type="transmembrane region" description="Helical" evidence="11">
    <location>
        <begin position="115"/>
        <end position="142"/>
    </location>
</feature>
<evidence type="ECO:0000256" key="9">
    <source>
        <dbReference type="ARBA" id="ARBA00023049"/>
    </source>
</evidence>
<keyword evidence="4 13" id="KW-0645">Protease</keyword>
<evidence type="ECO:0000256" key="1">
    <source>
        <dbReference type="ARBA" id="ARBA00001947"/>
    </source>
</evidence>
<dbReference type="Pfam" id="PF02163">
    <property type="entry name" value="Peptidase_M50"/>
    <property type="match status" value="1"/>
</dbReference>
<dbReference type="InterPro" id="IPR004387">
    <property type="entry name" value="Pept_M50_Zn"/>
</dbReference>
<dbReference type="InterPro" id="IPR008915">
    <property type="entry name" value="Peptidase_M50"/>
</dbReference>
<dbReference type="GO" id="GO:0004222">
    <property type="term" value="F:metalloendopeptidase activity"/>
    <property type="evidence" value="ECO:0007669"/>
    <property type="project" value="InterPro"/>
</dbReference>
<evidence type="ECO:0000256" key="5">
    <source>
        <dbReference type="ARBA" id="ARBA00022692"/>
    </source>
</evidence>
<dbReference type="InterPro" id="IPR036034">
    <property type="entry name" value="PDZ_sf"/>
</dbReference>
<dbReference type="RefSeq" id="WP_025057506.1">
    <property type="nucleotide sequence ID" value="NZ_JACIFU010000002.1"/>
</dbReference>
<evidence type="ECO:0000313" key="14">
    <source>
        <dbReference type="Proteomes" id="UP000565745"/>
    </source>
</evidence>
<reference evidence="13 14" key="1">
    <citation type="submission" date="2020-08" db="EMBL/GenBank/DDBJ databases">
        <title>Genomic Encyclopedia of Type Strains, Phase IV (KMG-IV): sequencing the most valuable type-strain genomes for metagenomic binning, comparative biology and taxonomic classification.</title>
        <authorList>
            <person name="Goeker M."/>
        </authorList>
    </citation>
    <scope>NUCLEOTIDE SEQUENCE [LARGE SCALE GENOMIC DNA]</scope>
    <source>
        <strain evidence="13 14">DSM 101015</strain>
    </source>
</reference>
<organism evidence="13 14">
    <name type="scientific">Sulfitobacter noctilucicola</name>
    <dbReference type="NCBI Taxonomy" id="1342301"/>
    <lineage>
        <taxon>Bacteria</taxon>
        <taxon>Pseudomonadati</taxon>
        <taxon>Pseudomonadota</taxon>
        <taxon>Alphaproteobacteria</taxon>
        <taxon>Rhodobacterales</taxon>
        <taxon>Roseobacteraceae</taxon>
        <taxon>Sulfitobacter</taxon>
    </lineage>
</organism>
<keyword evidence="8 11" id="KW-1133">Transmembrane helix</keyword>
<dbReference type="EC" id="3.4.24.-" evidence="11"/>
<comment type="similarity">
    <text evidence="3 11">Belongs to the peptidase M50B family.</text>
</comment>
<keyword evidence="6 11" id="KW-0378">Hydrolase</keyword>
<proteinExistence type="inferred from homology"/>
<gene>
    <name evidence="13" type="ORF">GGR93_001442</name>
</gene>
<dbReference type="EMBL" id="JACIFU010000002">
    <property type="protein sequence ID" value="MBB4173669.1"/>
    <property type="molecule type" value="Genomic_DNA"/>
</dbReference>